<organism evidence="2 3">
    <name type="scientific">Eumeta variegata</name>
    <name type="common">Bagworm moth</name>
    <name type="synonym">Eumeta japonica</name>
    <dbReference type="NCBI Taxonomy" id="151549"/>
    <lineage>
        <taxon>Eukaryota</taxon>
        <taxon>Metazoa</taxon>
        <taxon>Ecdysozoa</taxon>
        <taxon>Arthropoda</taxon>
        <taxon>Hexapoda</taxon>
        <taxon>Insecta</taxon>
        <taxon>Pterygota</taxon>
        <taxon>Neoptera</taxon>
        <taxon>Endopterygota</taxon>
        <taxon>Lepidoptera</taxon>
        <taxon>Glossata</taxon>
        <taxon>Ditrysia</taxon>
        <taxon>Tineoidea</taxon>
        <taxon>Psychidae</taxon>
        <taxon>Oiketicinae</taxon>
        <taxon>Eumeta</taxon>
    </lineage>
</organism>
<name>A0A4C1T4H1_EUMVA</name>
<dbReference type="OrthoDB" id="8180894at2759"/>
<evidence type="ECO:0000313" key="2">
    <source>
        <dbReference type="EMBL" id="GBP09312.1"/>
    </source>
</evidence>
<feature type="compositionally biased region" description="Basic and acidic residues" evidence="1">
    <location>
        <begin position="102"/>
        <end position="112"/>
    </location>
</feature>
<feature type="compositionally biased region" description="Basic residues" evidence="1">
    <location>
        <begin position="179"/>
        <end position="192"/>
    </location>
</feature>
<proteinExistence type="predicted"/>
<evidence type="ECO:0000256" key="1">
    <source>
        <dbReference type="SAM" id="MobiDB-lite"/>
    </source>
</evidence>
<comment type="caution">
    <text evidence="2">The sequence shown here is derived from an EMBL/GenBank/DDBJ whole genome shotgun (WGS) entry which is preliminary data.</text>
</comment>
<keyword evidence="3" id="KW-1185">Reference proteome</keyword>
<gene>
    <name evidence="2" type="ORF">EVAR_5750_1</name>
</gene>
<accession>A0A4C1T4H1</accession>
<dbReference type="EMBL" id="BGZK01000035">
    <property type="protein sequence ID" value="GBP09312.1"/>
    <property type="molecule type" value="Genomic_DNA"/>
</dbReference>
<dbReference type="AlphaFoldDB" id="A0A4C1T4H1"/>
<sequence>MHAPTSEDYDQGHRQGTERHFTERHERSRPTTGLFSAKVRWGDKQGGYGEHYWDLNHAGAGDDGHNDDGYSNSHDHDHDRHSDSYDDSPHYGNDDSSQYESGHQHEADRLSNYDEPSQYDADGSRSKRAHSRVKTEKTTKRKVVTEKEDDENDDQREKNHERLQTASTQIDKKSEATPRRTHVYRGQINHKRAQYDSPSNEAAEKVKEEQSSNEGVESYTPALQKEEPQFVPYERGAGIRQHQNQLAAASVPRLFLEPSTGHVVDRATGQAYVLQPIIVN</sequence>
<feature type="compositionally biased region" description="Basic and acidic residues" evidence="1">
    <location>
        <begin position="10"/>
        <end position="29"/>
    </location>
</feature>
<feature type="region of interest" description="Disordered" evidence="1">
    <location>
        <begin position="1"/>
        <end position="224"/>
    </location>
</feature>
<protein>
    <submittedName>
        <fullName evidence="2">Uncharacterized protein</fullName>
    </submittedName>
</protein>
<feature type="compositionally biased region" description="Basic and acidic residues" evidence="1">
    <location>
        <begin position="60"/>
        <end position="93"/>
    </location>
</feature>
<reference evidence="2 3" key="1">
    <citation type="journal article" date="2019" name="Commun. Biol.">
        <title>The bagworm genome reveals a unique fibroin gene that provides high tensile strength.</title>
        <authorList>
            <person name="Kono N."/>
            <person name="Nakamura H."/>
            <person name="Ohtoshi R."/>
            <person name="Tomita M."/>
            <person name="Numata K."/>
            <person name="Arakawa K."/>
        </authorList>
    </citation>
    <scope>NUCLEOTIDE SEQUENCE [LARGE SCALE GENOMIC DNA]</scope>
</reference>
<evidence type="ECO:0000313" key="3">
    <source>
        <dbReference type="Proteomes" id="UP000299102"/>
    </source>
</evidence>
<dbReference type="Proteomes" id="UP000299102">
    <property type="component" value="Unassembled WGS sequence"/>
</dbReference>
<feature type="compositionally biased region" description="Basic and acidic residues" evidence="1">
    <location>
        <begin position="133"/>
        <end position="146"/>
    </location>
</feature>